<feature type="disulfide bond" evidence="14">
    <location>
        <begin position="528"/>
        <end position="537"/>
    </location>
</feature>
<feature type="domain" description="Laminin EGF-like" evidence="16">
    <location>
        <begin position="507"/>
        <end position="553"/>
    </location>
</feature>
<dbReference type="InterPro" id="IPR008211">
    <property type="entry name" value="Laminin_N"/>
</dbReference>
<feature type="domain" description="Laminin EGF-like" evidence="16">
    <location>
        <begin position="1116"/>
        <end position="1162"/>
    </location>
</feature>
<evidence type="ECO:0000256" key="4">
    <source>
        <dbReference type="ARBA" id="ARBA00022530"/>
    </source>
</evidence>
<dbReference type="Pfam" id="PF00053">
    <property type="entry name" value="EGF_laminin"/>
    <property type="match status" value="10"/>
</dbReference>
<feature type="domain" description="Laminin EGF-like" evidence="16">
    <location>
        <begin position="456"/>
        <end position="506"/>
    </location>
</feature>
<keyword evidence="12" id="KW-0966">Cell projection</keyword>
<dbReference type="GO" id="GO:0034446">
    <property type="term" value="P:substrate adhesion-dependent cell spreading"/>
    <property type="evidence" value="ECO:0007669"/>
    <property type="project" value="TreeGrafter"/>
</dbReference>
<keyword evidence="7" id="KW-0084">Basement membrane</keyword>
<dbReference type="InterPro" id="IPR056863">
    <property type="entry name" value="LMN_ATRN_NET-like_EGF"/>
</dbReference>
<dbReference type="Pfam" id="PF21199">
    <property type="entry name" value="LAMININ_IV_B"/>
    <property type="match status" value="1"/>
</dbReference>
<dbReference type="FunFam" id="2.10.25.10:FF:000011">
    <property type="entry name" value="Cadherin EGF LAG seven-pass G-type receptor"/>
    <property type="match status" value="1"/>
</dbReference>
<evidence type="ECO:0000256" key="8">
    <source>
        <dbReference type="ARBA" id="ARBA00022889"/>
    </source>
</evidence>
<dbReference type="FunFam" id="2.10.25.10:FF:000065">
    <property type="entry name" value="Laminin subunit beta 1"/>
    <property type="match status" value="1"/>
</dbReference>
<evidence type="ECO:0000256" key="2">
    <source>
        <dbReference type="ARBA" id="ARBA00004316"/>
    </source>
</evidence>
<comment type="subcellular location">
    <subcellularLocation>
        <location evidence="2">Cell projection</location>
    </subcellularLocation>
    <subcellularLocation>
        <location evidence="1">Secreted</location>
        <location evidence="1">Extracellular space</location>
        <location evidence="1">Extracellular matrix</location>
        <location evidence="1">Basement membrane</location>
    </subcellularLocation>
</comment>
<evidence type="ECO:0000256" key="1">
    <source>
        <dbReference type="ARBA" id="ARBA00004302"/>
    </source>
</evidence>
<dbReference type="EMBL" id="KB202283">
    <property type="protein sequence ID" value="ESO91420.1"/>
    <property type="molecule type" value="Genomic_DNA"/>
</dbReference>
<dbReference type="GO" id="GO:0009888">
    <property type="term" value="P:tissue development"/>
    <property type="evidence" value="ECO:0007669"/>
    <property type="project" value="TreeGrafter"/>
</dbReference>
<dbReference type="PROSITE" id="PS51116">
    <property type="entry name" value="LAMININ_IVB"/>
    <property type="match status" value="1"/>
</dbReference>
<dbReference type="SMART" id="SM00180">
    <property type="entry name" value="EGF_Lam"/>
    <property type="match status" value="13"/>
</dbReference>
<sequence length="1760" mass="196533">MFYFLIKYEKPFLLTGLEGQRRRNRQRSRCEQGSCYPATGDLLIGREDYLSASSTCGAERPERFCVVSYLEKDTKCFQCDSRQPWREGFNERSHKISNIVSSFKDRRNRWWQARNGEQDVTVQLDLEAEFHFTHLIMTFKTFRPKALLIERSYDFGKTWKVYRYFAQDCARSFPGVPRGPVRSLTDVICVQRYSAETPSTEGEVIFRVLPPFIRVDDPYSEKVQDLLKLTNLRVNLTELHTLGDTLLDSRPEIKEKYYYSMYDMTVRGSCSCYGHAARCLPVPGYDTRPDMVHGQCECQHNTKGLNCEMCQDFYNDLPWRPARQNQPNSCKRCNCNNHATQCHFDSAVYEATGRISGGVCDQCQHNTQGRNCQECATFYYQDPNRDIRDPEICQPCDCDPSGSELNGECDARTDELAGLEAGKCYCKKYATGSRCDKCIDNYWNLLQENPEGCEACTCNAIGTIGDFGCDQVTGLCRCKRYVTGRNCDACYPGFFGLSAKDYGCDPCDCDIGGSLSETCDQASGQCQCRPNIVGRQCDQPFPGYYYAGLDYYLYEGEHGQASGNGRVYLREPIPDAKYWTGTGYMLLTEGDSMEIMFSNIDFPMYYDLVLRYDPRMPEAWSDVRITVIRDEPIDPNGLCARYNPADDVKTVRLQPSNRFISVSPPTCFEPGKKYTIRIDLNRYKEGESTPQATVLIDSILLVPNTDSIPIFQGPGLPLYLKNQFTRYRCDQVQLGSLQSNIPDECKKHYFILCHYLTIIISACDCDLTGSLSRDCEPLGGQCQCKPNVVGRRCDQCAPGTYGFGPSGCQPCNCNDIGALDNFCNGTSGQCSCADNVGGQTCDVCIPGNWGFPQCRACQCNGHAETCDNLSGRCINCQDNTQGDYCERCLDFYYGEPRGARIPCQPCMCPGGPNSTLNHADQCSLDPRSRSFICDCKLGYQRPNCEICEENYYGNPLQEGGSCQRCICNNNIDFAMPGSCDRSTGECLKCLYNTEGYNCELCTAGYFGEASEQNCKQCVCSSLGTDMSLGECDRNNGQCPCLPNVIGQECDRCAVGYYNLSSGVGCSACNCDPTGSNSLECNQIDGQCDCKDDRGGRTCSDCADLLYGDPRDQCYDCACDRRGSRSLQCDRRTGQCECVRGVTGLKCDRCARGTTGELPYCVPCGECFDNWDRIIRVLRDQTASLVETASNIQSTGAIKAFDTEFKQMQSNINEIQSIISSSNLTQVDVRDIETMLDYIRRNLTENSKSINNVDEELSNTTARVQIGNTRIGVLKQQVADLKDLAERLRANATDIQARDVEGALNITREAERRSQDAQRLVDSTSPLLTDSERTRRRVEDLISQNGAQFDDKLKRNKAELDKLDNKVTDLGGRIANINNMVCGKPGDPCDVFCGGGGCNKCGGSNCGDGAVTKAESALDLANQAAEVLKIKEAEAEDLLSDVREAKRGAEEAKDDAQMAYDVAVSAKNQSESVRTNLEDLLNRISDFLQPQRASPNDVKKIAAEIMDMSISLTPKQIEDLASKINQTIQGLQNIDSILVDTRDDLNQARRLKQRADNASLDANAILKTAQEVLSALNGAKNAQEEASKAITQAQTDIKDAEADLTMIESETASAADKSNVSLAIIGKLKERLNELRLKFTQNDLNVKRAEEAAQMAVDLANKAERDANDLTNKYQDASNQLNQDYDSTTESQKRAKRLMERADLLAKNTQEKHNKLKKIQGEFDENQKNLVELSNLIDELNRRMEIYLMEIQDKAKYYRDC</sequence>
<dbReference type="SMART" id="SM00136">
    <property type="entry name" value="LamNT"/>
    <property type="match status" value="1"/>
</dbReference>
<dbReference type="InterPro" id="IPR000742">
    <property type="entry name" value="EGF"/>
</dbReference>
<evidence type="ECO:0008006" key="21">
    <source>
        <dbReference type="Google" id="ProtNLM"/>
    </source>
</evidence>
<feature type="disulfide bond" evidence="14">
    <location>
        <begin position="763"/>
        <end position="775"/>
    </location>
</feature>
<dbReference type="Gene3D" id="2.170.300.10">
    <property type="entry name" value="Tie2 ligand-binding domain superfamily"/>
    <property type="match status" value="1"/>
</dbReference>
<name>V4A8Q9_LOTGI</name>
<keyword evidence="11" id="KW-0325">Glycoprotein</keyword>
<dbReference type="CTD" id="20246168"/>
<evidence type="ECO:0000256" key="9">
    <source>
        <dbReference type="ARBA" id="ARBA00023054"/>
    </source>
</evidence>
<dbReference type="InterPro" id="IPR002049">
    <property type="entry name" value="LE_dom"/>
</dbReference>
<feature type="disulfide bond" evidence="14">
    <location>
        <begin position="784"/>
        <end position="793"/>
    </location>
</feature>
<evidence type="ECO:0000256" key="13">
    <source>
        <dbReference type="ARBA" id="ARBA00023292"/>
    </source>
</evidence>
<feature type="disulfide bond" evidence="14">
    <location>
        <begin position="765"/>
        <end position="782"/>
    </location>
</feature>
<keyword evidence="13 14" id="KW-0424">Laminin EGF-like domain</keyword>
<dbReference type="InterPro" id="IPR050440">
    <property type="entry name" value="Laminin/Netrin_ECM"/>
</dbReference>
<evidence type="ECO:0000256" key="6">
    <source>
        <dbReference type="ARBA" id="ARBA00022737"/>
    </source>
</evidence>
<dbReference type="CDD" id="cd06503">
    <property type="entry name" value="ATP-synt_Fo_b"/>
    <property type="match status" value="1"/>
</dbReference>
<dbReference type="CDD" id="cd00055">
    <property type="entry name" value="EGF_Lam"/>
    <property type="match status" value="13"/>
</dbReference>
<feature type="coiled-coil region" evidence="15">
    <location>
        <begin position="1582"/>
        <end position="1609"/>
    </location>
</feature>
<dbReference type="FunFam" id="2.10.25.10:FF:000280">
    <property type="entry name" value="Laminin subunit beta 4"/>
    <property type="match status" value="1"/>
</dbReference>
<feature type="domain" description="Laminin EGF-like" evidence="16">
    <location>
        <begin position="811"/>
        <end position="856"/>
    </location>
</feature>
<feature type="disulfide bond" evidence="14">
    <location>
        <begin position="876"/>
        <end position="885"/>
    </location>
</feature>
<dbReference type="GO" id="GO:0016477">
    <property type="term" value="P:cell migration"/>
    <property type="evidence" value="ECO:0007669"/>
    <property type="project" value="TreeGrafter"/>
</dbReference>
<proteinExistence type="predicted"/>
<dbReference type="SUPFAM" id="SSF57196">
    <property type="entry name" value="EGF/Laminin"/>
    <property type="match status" value="12"/>
</dbReference>
<dbReference type="Gene3D" id="2.10.25.10">
    <property type="entry name" value="Laminin"/>
    <property type="match status" value="11"/>
</dbReference>
<feature type="disulfide bond" evidence="14">
    <location>
        <begin position="1089"/>
        <end position="1098"/>
    </location>
</feature>
<feature type="disulfide bond" evidence="14">
    <location>
        <begin position="1040"/>
        <end position="1049"/>
    </location>
</feature>
<feature type="disulfide bond" evidence="14">
    <location>
        <begin position="426"/>
        <end position="435"/>
    </location>
</feature>
<dbReference type="KEGG" id="lgi:LOTGIDRAFT_209765"/>
<evidence type="ECO:0000313" key="19">
    <source>
        <dbReference type="EMBL" id="ESO91420.1"/>
    </source>
</evidence>
<dbReference type="PANTHER" id="PTHR10574">
    <property type="entry name" value="NETRIN/LAMININ-RELATED"/>
    <property type="match status" value="1"/>
</dbReference>
<feature type="disulfide bond" evidence="14">
    <location>
        <begin position="478"/>
        <end position="487"/>
    </location>
</feature>
<evidence type="ECO:0000256" key="3">
    <source>
        <dbReference type="ARBA" id="ARBA00022525"/>
    </source>
</evidence>
<feature type="disulfide bond" evidence="14">
    <location>
        <begin position="298"/>
        <end position="307"/>
    </location>
</feature>
<dbReference type="PANTHER" id="PTHR10574:SF375">
    <property type="entry name" value="LAMININ SUBUNIT BETA-1"/>
    <property type="match status" value="1"/>
</dbReference>
<dbReference type="GO" id="GO:0070831">
    <property type="term" value="P:basement membrane assembly"/>
    <property type="evidence" value="ECO:0007669"/>
    <property type="project" value="TreeGrafter"/>
</dbReference>
<evidence type="ECO:0000256" key="12">
    <source>
        <dbReference type="ARBA" id="ARBA00023273"/>
    </source>
</evidence>
<dbReference type="FunFam" id="2.10.25.10:FF:000209">
    <property type="entry name" value="Laminin subunit alpha 5"/>
    <property type="match status" value="1"/>
</dbReference>
<feature type="disulfide bond" evidence="14">
    <location>
        <begin position="509"/>
        <end position="526"/>
    </location>
</feature>
<dbReference type="RefSeq" id="XP_009058110.1">
    <property type="nucleotide sequence ID" value="XM_009059862.1"/>
</dbReference>
<evidence type="ECO:0000313" key="20">
    <source>
        <dbReference type="Proteomes" id="UP000030746"/>
    </source>
</evidence>
<dbReference type="FunFam" id="2.60.120.260:FF:000010">
    <property type="entry name" value="Laminin subunit beta 1"/>
    <property type="match status" value="1"/>
</dbReference>
<organism evidence="19 20">
    <name type="scientific">Lottia gigantea</name>
    <name type="common">Giant owl limpet</name>
    <dbReference type="NCBI Taxonomy" id="225164"/>
    <lineage>
        <taxon>Eukaryota</taxon>
        <taxon>Metazoa</taxon>
        <taxon>Spiralia</taxon>
        <taxon>Lophotrochozoa</taxon>
        <taxon>Mollusca</taxon>
        <taxon>Gastropoda</taxon>
        <taxon>Patellogastropoda</taxon>
        <taxon>Lottioidea</taxon>
        <taxon>Lottiidae</taxon>
        <taxon>Lottia</taxon>
    </lineage>
</organism>
<evidence type="ECO:0000256" key="11">
    <source>
        <dbReference type="ARBA" id="ARBA00023180"/>
    </source>
</evidence>
<feature type="domain" description="Laminin EGF-like" evidence="16">
    <location>
        <begin position="396"/>
        <end position="455"/>
    </location>
</feature>
<gene>
    <name evidence="19" type="ORF">LOTGIDRAFT_209765</name>
</gene>
<dbReference type="PROSITE" id="PS50027">
    <property type="entry name" value="EGF_LAM_2"/>
    <property type="match status" value="11"/>
</dbReference>
<dbReference type="GeneID" id="20246168"/>
<keyword evidence="5" id="KW-0732">Signal</keyword>
<evidence type="ECO:0000256" key="15">
    <source>
        <dbReference type="SAM" id="Coils"/>
    </source>
</evidence>
<feature type="coiled-coil region" evidence="15">
    <location>
        <begin position="1645"/>
        <end position="1679"/>
    </location>
</feature>
<dbReference type="PROSITE" id="PS01248">
    <property type="entry name" value="EGF_LAM_1"/>
    <property type="match status" value="4"/>
</dbReference>
<protein>
    <recommendedName>
        <fullName evidence="21">Laminin subunit beta-1</fullName>
    </recommendedName>
</protein>
<dbReference type="Pfam" id="PF24973">
    <property type="entry name" value="EGF_LMN_ATRN"/>
    <property type="match status" value="2"/>
</dbReference>
<feature type="disulfide bond" evidence="14">
    <location>
        <begin position="507"/>
        <end position="519"/>
    </location>
</feature>
<dbReference type="InterPro" id="IPR013015">
    <property type="entry name" value="Laminin_IV_B"/>
</dbReference>
<evidence type="ECO:0000259" key="17">
    <source>
        <dbReference type="PROSITE" id="PS51116"/>
    </source>
</evidence>
<dbReference type="GO" id="GO:0009887">
    <property type="term" value="P:animal organ morphogenesis"/>
    <property type="evidence" value="ECO:0007669"/>
    <property type="project" value="TreeGrafter"/>
</dbReference>
<evidence type="ECO:0000259" key="16">
    <source>
        <dbReference type="PROSITE" id="PS50027"/>
    </source>
</evidence>
<feature type="disulfide bond" evidence="14">
    <location>
        <begin position="1137"/>
        <end position="1146"/>
    </location>
</feature>
<feature type="domain" description="Laminin EGF-like" evidence="16">
    <location>
        <begin position="763"/>
        <end position="810"/>
    </location>
</feature>
<keyword evidence="10 14" id="KW-1015">Disulfide bond</keyword>
<dbReference type="PRINTS" id="PR00011">
    <property type="entry name" value="EGFLAMININ"/>
</dbReference>
<dbReference type="GO" id="GO:0042995">
    <property type="term" value="C:cell projection"/>
    <property type="evidence" value="ECO:0007669"/>
    <property type="project" value="UniProtKB-SubCell"/>
</dbReference>
<feature type="disulfide bond" evidence="14">
    <location>
        <begin position="1116"/>
        <end position="1128"/>
    </location>
</feature>
<feature type="coiled-coil region" evidence="15">
    <location>
        <begin position="1427"/>
        <end position="1482"/>
    </location>
</feature>
<keyword evidence="20" id="KW-1185">Reference proteome</keyword>
<keyword evidence="4" id="KW-0272">Extracellular matrix</keyword>
<keyword evidence="9 15" id="KW-0175">Coiled coil</keyword>
<feature type="disulfide bond" evidence="14">
    <location>
        <begin position="1068"/>
        <end position="1080"/>
    </location>
</feature>
<dbReference type="FunFam" id="2.170.300.10:FF:000001">
    <property type="entry name" value="Laminin subunit beta-1"/>
    <property type="match status" value="1"/>
</dbReference>
<feature type="disulfide bond" evidence="14">
    <location>
        <begin position="832"/>
        <end position="841"/>
    </location>
</feature>
<feature type="disulfide bond" evidence="14">
    <location>
        <begin position="490"/>
        <end position="504"/>
    </location>
</feature>
<feature type="domain" description="Laminin N-terminal" evidence="18">
    <location>
        <begin position="31"/>
        <end position="269"/>
    </location>
</feature>
<dbReference type="FunFam" id="2.10.25.10:FF:000090">
    <property type="entry name" value="laminin subunit alpha"/>
    <property type="match status" value="1"/>
</dbReference>
<dbReference type="HOGENOM" id="CLU_001560_1_0_1"/>
<feature type="disulfide bond" evidence="14">
    <location>
        <begin position="811"/>
        <end position="823"/>
    </location>
</feature>
<comment type="caution">
    <text evidence="14">Lacks conserved residue(s) required for the propagation of feature annotation.</text>
</comment>
<evidence type="ECO:0000259" key="18">
    <source>
        <dbReference type="PROSITE" id="PS51117"/>
    </source>
</evidence>
<keyword evidence="3" id="KW-0964">Secreted</keyword>
<dbReference type="SMART" id="SM00181">
    <property type="entry name" value="EGF"/>
    <property type="match status" value="7"/>
</dbReference>
<dbReference type="CDD" id="cd22302">
    <property type="entry name" value="cc_DmLAMB1-like_C"/>
    <property type="match status" value="1"/>
</dbReference>
<reference evidence="19 20" key="1">
    <citation type="journal article" date="2013" name="Nature">
        <title>Insights into bilaterian evolution from three spiralian genomes.</title>
        <authorList>
            <person name="Simakov O."/>
            <person name="Marletaz F."/>
            <person name="Cho S.J."/>
            <person name="Edsinger-Gonzales E."/>
            <person name="Havlak P."/>
            <person name="Hellsten U."/>
            <person name="Kuo D.H."/>
            <person name="Larsson T."/>
            <person name="Lv J."/>
            <person name="Arendt D."/>
            <person name="Savage R."/>
            <person name="Osoegawa K."/>
            <person name="de Jong P."/>
            <person name="Grimwood J."/>
            <person name="Chapman J.A."/>
            <person name="Shapiro H."/>
            <person name="Aerts A."/>
            <person name="Otillar R.P."/>
            <person name="Terry A.Y."/>
            <person name="Boore J.L."/>
            <person name="Grigoriev I.V."/>
            <person name="Lindberg D.R."/>
            <person name="Seaver E.C."/>
            <person name="Weisblat D.A."/>
            <person name="Putnam N.H."/>
            <person name="Rokhsar D.S."/>
        </authorList>
    </citation>
    <scope>NUCLEOTIDE SEQUENCE [LARGE SCALE GENOMIC DNA]</scope>
</reference>
<feature type="disulfide bond" evidence="14">
    <location>
        <begin position="813"/>
        <end position="830"/>
    </location>
</feature>
<dbReference type="FunFam" id="2.10.25.10:FF:000135">
    <property type="entry name" value="Laminin subunit beta 4"/>
    <property type="match status" value="2"/>
</dbReference>
<feature type="domain" description="Laminin EGF-like" evidence="16">
    <location>
        <begin position="1068"/>
        <end position="1115"/>
    </location>
</feature>
<evidence type="ECO:0000256" key="7">
    <source>
        <dbReference type="ARBA" id="ARBA00022869"/>
    </source>
</evidence>
<dbReference type="OrthoDB" id="5985440at2759"/>
<feature type="domain" description="Laminin IV type B" evidence="17">
    <location>
        <begin position="546"/>
        <end position="757"/>
    </location>
</feature>
<feature type="coiled-coil region" evidence="15">
    <location>
        <begin position="1270"/>
        <end position="1297"/>
    </location>
</feature>
<accession>V4A8Q9</accession>
<feature type="disulfide bond" evidence="14">
    <location>
        <begin position="1118"/>
        <end position="1135"/>
    </location>
</feature>
<keyword evidence="8" id="KW-0130">Cell adhesion</keyword>
<feature type="domain" description="Laminin EGF-like" evidence="16">
    <location>
        <begin position="333"/>
        <end position="395"/>
    </location>
</feature>
<evidence type="ECO:0000256" key="5">
    <source>
        <dbReference type="ARBA" id="ARBA00022729"/>
    </source>
</evidence>
<dbReference type="GO" id="GO:0043256">
    <property type="term" value="C:laminin complex"/>
    <property type="evidence" value="ECO:0007669"/>
    <property type="project" value="TreeGrafter"/>
</dbReference>
<feature type="domain" description="Laminin EGF-like" evidence="16">
    <location>
        <begin position="1017"/>
        <end position="1067"/>
    </location>
</feature>
<dbReference type="FunFam" id="2.10.25.10:FF:000130">
    <property type="entry name" value="Laminin subunit beta 1"/>
    <property type="match status" value="1"/>
</dbReference>
<dbReference type="Proteomes" id="UP000030746">
    <property type="component" value="Unassembled WGS sequence"/>
</dbReference>
<feature type="disulfide bond" evidence="14">
    <location>
        <begin position="1070"/>
        <end position="1087"/>
    </location>
</feature>
<dbReference type="PROSITE" id="PS51117">
    <property type="entry name" value="LAMININ_NTER"/>
    <property type="match status" value="1"/>
</dbReference>
<dbReference type="FunFam" id="2.10.25.10:FF:000224">
    <property type="entry name" value="Usherin"/>
    <property type="match status" value="1"/>
</dbReference>
<evidence type="ECO:0000256" key="14">
    <source>
        <dbReference type="PROSITE-ProRule" id="PRU00460"/>
    </source>
</evidence>
<keyword evidence="6" id="KW-0677">Repeat</keyword>
<feature type="coiled-coil region" evidence="15">
    <location>
        <begin position="1715"/>
        <end position="1749"/>
    </location>
</feature>
<dbReference type="Pfam" id="PF00055">
    <property type="entry name" value="Laminin_N"/>
    <property type="match status" value="1"/>
</dbReference>
<feature type="disulfide bond" evidence="14">
    <location>
        <begin position="363"/>
        <end position="372"/>
    </location>
</feature>
<feature type="domain" description="Laminin EGF-like" evidence="16">
    <location>
        <begin position="270"/>
        <end position="332"/>
    </location>
</feature>
<dbReference type="GO" id="GO:0007411">
    <property type="term" value="P:axon guidance"/>
    <property type="evidence" value="ECO:0007669"/>
    <property type="project" value="TreeGrafter"/>
</dbReference>
<evidence type="ECO:0000256" key="10">
    <source>
        <dbReference type="ARBA" id="ARBA00023157"/>
    </source>
</evidence>
<dbReference type="Gene3D" id="2.60.120.260">
    <property type="entry name" value="Galactose-binding domain-like"/>
    <property type="match status" value="1"/>
</dbReference>
<dbReference type="OMA" id="DYQCDRE"/>
<feature type="domain" description="Laminin EGF-like" evidence="16">
    <location>
        <begin position="857"/>
        <end position="905"/>
    </location>
</feature>
<dbReference type="STRING" id="225164.V4A8Q9"/>